<comment type="caution">
    <text evidence="1">The sequence shown here is derived from an EMBL/GenBank/DDBJ whole genome shotgun (WGS) entry which is preliminary data.</text>
</comment>
<reference evidence="1 2" key="1">
    <citation type="submission" date="2017-09" db="EMBL/GenBank/DDBJ databases">
        <title>Depth-based differentiation of microbial function through sediment-hosted aquifers and enrichment of novel symbionts in the deep terrestrial subsurface.</title>
        <authorList>
            <person name="Probst A.J."/>
            <person name="Ladd B."/>
            <person name="Jarett J.K."/>
            <person name="Geller-Mcgrath D.E."/>
            <person name="Sieber C.M."/>
            <person name="Emerson J.B."/>
            <person name="Anantharaman K."/>
            <person name="Thomas B.C."/>
            <person name="Malmstrom R."/>
            <person name="Stieglmeier M."/>
            <person name="Klingl A."/>
            <person name="Woyke T."/>
            <person name="Ryan C.M."/>
            <person name="Banfield J.F."/>
        </authorList>
    </citation>
    <scope>NUCLEOTIDE SEQUENCE [LARGE SCALE GENOMIC DNA]</scope>
    <source>
        <strain evidence="1">CG11_big_fil_rev_8_21_14_0_20_39_10</strain>
    </source>
</reference>
<organism evidence="1 2">
    <name type="scientific">Candidatus Falkowbacteria bacterium CG11_big_fil_rev_8_21_14_0_20_39_10</name>
    <dbReference type="NCBI Taxonomy" id="1974570"/>
    <lineage>
        <taxon>Bacteria</taxon>
        <taxon>Candidatus Falkowiibacteriota</taxon>
    </lineage>
</organism>
<dbReference type="SUPFAM" id="SSF47598">
    <property type="entry name" value="Ribbon-helix-helix"/>
    <property type="match status" value="1"/>
</dbReference>
<dbReference type="Gene3D" id="1.10.1220.10">
    <property type="entry name" value="Met repressor-like"/>
    <property type="match status" value="1"/>
</dbReference>
<dbReference type="InterPro" id="IPR013321">
    <property type="entry name" value="Arc_rbn_hlx_hlx"/>
</dbReference>
<evidence type="ECO:0000313" key="1">
    <source>
        <dbReference type="EMBL" id="PIR13716.1"/>
    </source>
</evidence>
<dbReference type="GO" id="GO:0006355">
    <property type="term" value="P:regulation of DNA-templated transcription"/>
    <property type="evidence" value="ECO:0007669"/>
    <property type="project" value="InterPro"/>
</dbReference>
<protein>
    <submittedName>
        <fullName evidence="1">Uncharacterized protein</fullName>
    </submittedName>
</protein>
<accession>A0A2M6K9Z7</accession>
<evidence type="ECO:0000313" key="2">
    <source>
        <dbReference type="Proteomes" id="UP000230869"/>
    </source>
</evidence>
<sequence>MINYNISLNKELAQIVEQKMKQGKYANRSEFFRELLRRSFIFREKINIDPILPADSNYKKLEKISKEKDEISNLNLSRSKS</sequence>
<dbReference type="CDD" id="cd22231">
    <property type="entry name" value="RHH_NikR_HicB-like"/>
    <property type="match status" value="1"/>
</dbReference>
<dbReference type="EMBL" id="PCWW01000022">
    <property type="protein sequence ID" value="PIR13716.1"/>
    <property type="molecule type" value="Genomic_DNA"/>
</dbReference>
<proteinExistence type="predicted"/>
<dbReference type="InterPro" id="IPR010985">
    <property type="entry name" value="Ribbon_hlx_hlx"/>
</dbReference>
<dbReference type="Proteomes" id="UP000230869">
    <property type="component" value="Unassembled WGS sequence"/>
</dbReference>
<dbReference type="AlphaFoldDB" id="A0A2M6K9Z7"/>
<gene>
    <name evidence="1" type="ORF">COV49_01250</name>
</gene>
<name>A0A2M6K9Z7_9BACT</name>